<dbReference type="SUPFAM" id="SSF56529">
    <property type="entry name" value="FAH"/>
    <property type="match status" value="1"/>
</dbReference>
<organism evidence="5 6">
    <name type="scientific">Rhodococcus pseudokoreensis</name>
    <dbReference type="NCBI Taxonomy" id="2811421"/>
    <lineage>
        <taxon>Bacteria</taxon>
        <taxon>Bacillati</taxon>
        <taxon>Actinomycetota</taxon>
        <taxon>Actinomycetes</taxon>
        <taxon>Mycobacteriales</taxon>
        <taxon>Nocardiaceae</taxon>
        <taxon>Rhodococcus</taxon>
    </lineage>
</organism>
<dbReference type="EMBL" id="CP070619">
    <property type="protein sequence ID" value="QSE95275.1"/>
    <property type="molecule type" value="Genomic_DNA"/>
</dbReference>
<evidence type="ECO:0000256" key="2">
    <source>
        <dbReference type="ARBA" id="ARBA00022723"/>
    </source>
</evidence>
<evidence type="ECO:0000256" key="1">
    <source>
        <dbReference type="ARBA" id="ARBA00010211"/>
    </source>
</evidence>
<evidence type="ECO:0000259" key="3">
    <source>
        <dbReference type="Pfam" id="PF01557"/>
    </source>
</evidence>
<evidence type="ECO:0000313" key="6">
    <source>
        <dbReference type="Proteomes" id="UP000662986"/>
    </source>
</evidence>
<sequence>MRLASVAIAGTDHVVVAVPDQDRVVTLADLYAKAGLGDAPATVKTLLKAGADEWAKVRQAYQGIADAPSVSLDELTWLPPVPDTGKILCAAMNNSLLTRGAHVEAAAPMFFLKPPSAMVGHGDNIEIIPDDYGFTFPELEVGVIIGRKAKNISEDEALDHVAGYTIVNDITSQGLKRGDSIAVDVSRQQADSPGYSEYFAWRRVNGPDDLAVYLTYHTRSKGTDTFGPMGPWLTTADEISNPDALAVRGYADGEVFAEDSTSAYSFTVAKLISWASRYFTLEPGDIILTGTAAKGNEKFPRGHHEIDMSRMTPTIDIEIEGLGTLTNKVTHITRA</sequence>
<dbReference type="Proteomes" id="UP000662986">
    <property type="component" value="Chromosome"/>
</dbReference>
<accession>A0A974ZYP7</accession>
<dbReference type="GO" id="GO:0016787">
    <property type="term" value="F:hydrolase activity"/>
    <property type="evidence" value="ECO:0007669"/>
    <property type="project" value="UniProtKB-KW"/>
</dbReference>
<reference evidence="5 6" key="2">
    <citation type="journal article" date="2022" name="Arch. Microbiol.">
        <title>Rhodococcus pseudokoreensis sp. nov. isolated from the rhizosphere of young M26 apple rootstocks.</title>
        <authorList>
            <person name="Kampfer P."/>
            <person name="Glaeser S.P."/>
            <person name="Blom J."/>
            <person name="Wolf J."/>
            <person name="Benning S."/>
            <person name="Schloter M."/>
            <person name="Neumann-Schaal M."/>
        </authorList>
    </citation>
    <scope>NUCLEOTIDE SEQUENCE [LARGE SCALE GENOMIC DNA]</scope>
    <source>
        <strain evidence="5 6">R79</strain>
    </source>
</reference>
<dbReference type="PANTHER" id="PTHR42796">
    <property type="entry name" value="FUMARYLACETOACETATE HYDROLASE DOMAIN-CONTAINING PROTEIN 2A-RELATED"/>
    <property type="match status" value="1"/>
</dbReference>
<gene>
    <name evidence="4" type="ORF">JWS13_05405</name>
    <name evidence="5" type="ORF">JWS13_45110</name>
</gene>
<dbReference type="EMBL" id="CP070619">
    <property type="protein sequence ID" value="QSE88105.1"/>
    <property type="molecule type" value="Genomic_DNA"/>
</dbReference>
<dbReference type="Pfam" id="PF01557">
    <property type="entry name" value="FAA_hydrolase"/>
    <property type="match status" value="1"/>
</dbReference>
<reference evidence="5 6" key="1">
    <citation type="journal article" date="2021" name="Microbiol. Resour. Announc.">
        <title>Complete Genome Sequences of Two Rhodococcus sp. Strains with Large and Linear Chromosomes, Isolated from Apple Rhizosphere.</title>
        <authorList>
            <person name="Benning S."/>
            <person name="Brugnone N."/>
            <person name="Siani R."/>
            <person name="Kublik S."/>
            <person name="Schloter M."/>
            <person name="Rad V."/>
        </authorList>
    </citation>
    <scope>NUCLEOTIDE SEQUENCE [LARGE SCALE GENOMIC DNA]</scope>
    <source>
        <strain evidence="5 6">R79</strain>
    </source>
</reference>
<comment type="similarity">
    <text evidence="1">Belongs to the FAH family.</text>
</comment>
<keyword evidence="5" id="KW-0378">Hydrolase</keyword>
<dbReference type="InterPro" id="IPR036663">
    <property type="entry name" value="Fumarylacetoacetase_C_sf"/>
</dbReference>
<dbReference type="Gene3D" id="3.90.850.10">
    <property type="entry name" value="Fumarylacetoacetase-like, C-terminal domain"/>
    <property type="match status" value="1"/>
</dbReference>
<feature type="domain" description="Fumarylacetoacetase-like C-terminal" evidence="3">
    <location>
        <begin position="105"/>
        <end position="329"/>
    </location>
</feature>
<dbReference type="RefSeq" id="WP_206004858.1">
    <property type="nucleotide sequence ID" value="NZ_CP070619.1"/>
</dbReference>
<evidence type="ECO:0000313" key="5">
    <source>
        <dbReference type="EMBL" id="QSE95275.1"/>
    </source>
</evidence>
<keyword evidence="6" id="KW-1185">Reference proteome</keyword>
<protein>
    <submittedName>
        <fullName evidence="5">Fumarylacetoacetate hydrolase family protein</fullName>
    </submittedName>
</protein>
<dbReference type="InterPro" id="IPR051121">
    <property type="entry name" value="FAH"/>
</dbReference>
<dbReference type="PANTHER" id="PTHR42796:SF4">
    <property type="entry name" value="FUMARYLACETOACETATE HYDROLASE DOMAIN-CONTAINING PROTEIN 2A"/>
    <property type="match status" value="1"/>
</dbReference>
<evidence type="ECO:0000313" key="4">
    <source>
        <dbReference type="EMBL" id="QSE88105.1"/>
    </source>
</evidence>
<name>A0A974ZYP7_9NOCA</name>
<dbReference type="InterPro" id="IPR011234">
    <property type="entry name" value="Fumarylacetoacetase-like_C"/>
</dbReference>
<keyword evidence="2" id="KW-0479">Metal-binding</keyword>
<proteinExistence type="inferred from homology"/>